<dbReference type="Pfam" id="PF01058">
    <property type="entry name" value="Oxidored_q6"/>
    <property type="match status" value="1"/>
</dbReference>
<evidence type="ECO:0000256" key="6">
    <source>
        <dbReference type="ARBA" id="ARBA00022723"/>
    </source>
</evidence>
<dbReference type="PANTHER" id="PTHR30013">
    <property type="entry name" value="NIFE / NIFESE HYDROGENASE SMALL SUBUNIT FAMILY MEMBER"/>
    <property type="match status" value="1"/>
</dbReference>
<dbReference type="GO" id="GO:0009375">
    <property type="term" value="C:ferredoxin hydrogenase complex"/>
    <property type="evidence" value="ECO:0007669"/>
    <property type="project" value="InterPro"/>
</dbReference>
<dbReference type="AlphaFoldDB" id="A0A917VH53"/>
<accession>A0A917VH53</accession>
<gene>
    <name evidence="14" type="ORF">GCM10007964_18410</name>
</gene>
<dbReference type="GO" id="GO:0009061">
    <property type="term" value="P:anaerobic respiration"/>
    <property type="evidence" value="ECO:0007669"/>
    <property type="project" value="TreeGrafter"/>
</dbReference>
<evidence type="ECO:0000256" key="9">
    <source>
        <dbReference type="ARBA" id="ARBA00023004"/>
    </source>
</evidence>
<comment type="cofactor">
    <cofactor evidence="1">
        <name>[4Fe-4S] cluster</name>
        <dbReference type="ChEBI" id="CHEBI:49883"/>
    </cofactor>
</comment>
<dbReference type="Proteomes" id="UP000645217">
    <property type="component" value="Unassembled WGS sequence"/>
</dbReference>
<feature type="binding site" evidence="11">
    <location>
        <position position="235"/>
    </location>
    <ligand>
        <name>[4Fe-4S] cluster</name>
        <dbReference type="ChEBI" id="CHEBI:49883"/>
        <label>2</label>
    </ligand>
</feature>
<keyword evidence="7" id="KW-0732">Signal</keyword>
<dbReference type="PROSITE" id="PS51257">
    <property type="entry name" value="PROKAR_LIPOPROTEIN"/>
    <property type="match status" value="1"/>
</dbReference>
<feature type="binding site" evidence="11">
    <location>
        <position position="34"/>
    </location>
    <ligand>
        <name>[4Fe-4S] cluster</name>
        <dbReference type="ChEBI" id="CHEBI:49883"/>
        <label>1</label>
    </ligand>
</feature>
<evidence type="ECO:0000256" key="7">
    <source>
        <dbReference type="ARBA" id="ARBA00022729"/>
    </source>
</evidence>
<comment type="subcellular location">
    <subcellularLocation>
        <location evidence="2">Cell envelope</location>
    </subcellularLocation>
</comment>
<dbReference type="InterPro" id="IPR006137">
    <property type="entry name" value="NADH_UbQ_OxRdtase-like_20kDa"/>
</dbReference>
<evidence type="ECO:0000313" key="15">
    <source>
        <dbReference type="Proteomes" id="UP000645217"/>
    </source>
</evidence>
<keyword evidence="10 11" id="KW-0411">Iron-sulfur</keyword>
<evidence type="ECO:0000256" key="1">
    <source>
        <dbReference type="ARBA" id="ARBA00001966"/>
    </source>
</evidence>
<dbReference type="GO" id="GO:0051538">
    <property type="term" value="F:3 iron, 4 sulfur cluster binding"/>
    <property type="evidence" value="ECO:0007669"/>
    <property type="project" value="UniProtKB-KW"/>
</dbReference>
<feature type="binding site" evidence="11">
    <location>
        <position position="193"/>
    </location>
    <ligand>
        <name>[4Fe-4S] cluster</name>
        <dbReference type="ChEBI" id="CHEBI:49883"/>
        <label>1</label>
    </ligand>
</feature>
<comment type="similarity">
    <text evidence="3">Belongs to the [NiFe]/[NiFeSe] hydrogenase small subunit family.</text>
</comment>
<feature type="binding site" evidence="11">
    <location>
        <position position="258"/>
    </location>
    <ligand>
        <name>[4Fe-4S] cluster</name>
        <dbReference type="ChEBI" id="CHEBI:49883"/>
        <label>2</label>
    </ligand>
</feature>
<evidence type="ECO:0000256" key="2">
    <source>
        <dbReference type="ARBA" id="ARBA00004196"/>
    </source>
</evidence>
<dbReference type="PIRSF" id="PIRSF000310">
    <property type="entry name" value="NiFe_hyd_ssu"/>
    <property type="match status" value="1"/>
</dbReference>
<dbReference type="SUPFAM" id="SSF56770">
    <property type="entry name" value="HydA/Nqo6-like"/>
    <property type="match status" value="1"/>
</dbReference>
<evidence type="ECO:0000256" key="3">
    <source>
        <dbReference type="ARBA" id="ARBA00006605"/>
    </source>
</evidence>
<feature type="binding site" evidence="11">
    <location>
        <position position="295"/>
    </location>
    <ligand>
        <name>[3Fe-4S] cluster</name>
        <dbReference type="ChEBI" id="CHEBI:21137"/>
    </ligand>
</feature>
<name>A0A917VH53_9ACTN</name>
<feature type="binding site" evidence="11">
    <location>
        <position position="292"/>
    </location>
    <ligand>
        <name>[3Fe-4S] cluster</name>
        <dbReference type="ChEBI" id="CHEBI:21137"/>
    </ligand>
</feature>
<sequence>MTTRTTKTEAAERREREQGEPLVHILWLNAGMSCDGDSVSLTAATQPAIEDIALGAIPGLPAVDIHWPLIDMHSGPMQGADAMIDWYFLAARGALDPFVLVVEGSIPNESIKQEGYWSGFGNNPETGQPMTLPEWLDILAPEATAVVATGTCATYGGIHAMAGNPTGSMGLADYLGWDWRSKAGIPIVNVPGCPVQPDNMSETLLYLLFQLNGQAPMIPLDEALRPTWLFGQTVHEGCDRAGYYEQGQFAMAYDSPTCLVKIGCWGPVVKCNVPKRGWMMGLGGCPNVGGICIACTMPGFPDKFMPFMDEPPGAMVSSSVSTVYGVLIRKLREITLHTVDKEPKWRAKGRALLTGYRAPWS</sequence>
<dbReference type="InterPro" id="IPR001821">
    <property type="entry name" value="NiFe_hydrogenase_ssu"/>
</dbReference>
<dbReference type="InterPro" id="IPR027394">
    <property type="entry name" value="Cytochrome-c3_hydrogenase_C"/>
</dbReference>
<dbReference type="Pfam" id="PF14720">
    <property type="entry name" value="NiFe_hyd_SSU_C"/>
    <property type="match status" value="1"/>
</dbReference>
<keyword evidence="6 11" id="KW-0479">Metal-binding</keyword>
<dbReference type="RefSeq" id="WP_189162524.1">
    <property type="nucleotide sequence ID" value="NZ_BMNT01000008.1"/>
</dbReference>
<feature type="binding site" evidence="11">
    <location>
        <position position="238"/>
    </location>
    <ligand>
        <name>[4Fe-4S] cluster</name>
        <dbReference type="ChEBI" id="CHEBI:49883"/>
        <label>2</label>
    </ligand>
</feature>
<dbReference type="GO" id="GO:0008901">
    <property type="term" value="F:ferredoxin hydrogenase activity"/>
    <property type="evidence" value="ECO:0007669"/>
    <property type="project" value="InterPro"/>
</dbReference>
<evidence type="ECO:0000256" key="4">
    <source>
        <dbReference type="ARBA" id="ARBA00011771"/>
    </source>
</evidence>
<keyword evidence="11" id="KW-0003">3Fe-4S</keyword>
<keyword evidence="15" id="KW-1185">Reference proteome</keyword>
<comment type="subunit">
    <text evidence="4">Heterodimer of a large and a small subunit.</text>
</comment>
<feature type="binding site" evidence="11">
    <location>
        <position position="264"/>
    </location>
    <ligand>
        <name>[4Fe-4S] cluster</name>
        <dbReference type="ChEBI" id="CHEBI:49883"/>
        <label>2</label>
    </ligand>
</feature>
<organism evidence="14 15">
    <name type="scientific">Sphaerisporangium melleum</name>
    <dbReference type="NCBI Taxonomy" id="321316"/>
    <lineage>
        <taxon>Bacteria</taxon>
        <taxon>Bacillati</taxon>
        <taxon>Actinomycetota</taxon>
        <taxon>Actinomycetes</taxon>
        <taxon>Streptosporangiales</taxon>
        <taxon>Streptosporangiaceae</taxon>
        <taxon>Sphaerisporangium</taxon>
    </lineage>
</organism>
<dbReference type="PANTHER" id="PTHR30013:SF5">
    <property type="entry name" value="HYDROGENASE SMALL SUBUNIT"/>
    <property type="match status" value="1"/>
</dbReference>
<feature type="binding site" evidence="11">
    <location>
        <position position="152"/>
    </location>
    <ligand>
        <name>[4Fe-4S] cluster</name>
        <dbReference type="ChEBI" id="CHEBI:49883"/>
        <label>1</label>
    </ligand>
</feature>
<proteinExistence type="inferred from homology"/>
<evidence type="ECO:0000313" key="14">
    <source>
        <dbReference type="EMBL" id="GGK75930.1"/>
    </source>
</evidence>
<evidence type="ECO:0000259" key="12">
    <source>
        <dbReference type="Pfam" id="PF01058"/>
    </source>
</evidence>
<keyword evidence="8" id="KW-0560">Oxidoreductase</keyword>
<dbReference type="Gene3D" id="3.40.50.700">
    <property type="entry name" value="NADH:ubiquinone oxidoreductase-like, 20kDa subunit"/>
    <property type="match status" value="1"/>
</dbReference>
<dbReference type="GO" id="GO:0009055">
    <property type="term" value="F:electron transfer activity"/>
    <property type="evidence" value="ECO:0007669"/>
    <property type="project" value="TreeGrafter"/>
</dbReference>
<dbReference type="GO" id="GO:0046872">
    <property type="term" value="F:metal ion binding"/>
    <property type="evidence" value="ECO:0007669"/>
    <property type="project" value="UniProtKB-KW"/>
</dbReference>
<dbReference type="GO" id="GO:0044569">
    <property type="term" value="C:[Ni-Fe] hydrogenase complex"/>
    <property type="evidence" value="ECO:0007669"/>
    <property type="project" value="TreeGrafter"/>
</dbReference>
<protein>
    <submittedName>
        <fullName evidence="14">Hydrogenase small subunit</fullName>
    </submittedName>
</protein>
<dbReference type="EMBL" id="BMNT01000008">
    <property type="protein sequence ID" value="GGK75930.1"/>
    <property type="molecule type" value="Genomic_DNA"/>
</dbReference>
<evidence type="ECO:0000256" key="5">
    <source>
        <dbReference type="ARBA" id="ARBA00022485"/>
    </source>
</evidence>
<reference evidence="14" key="2">
    <citation type="submission" date="2020-09" db="EMBL/GenBank/DDBJ databases">
        <authorList>
            <person name="Sun Q."/>
            <person name="Ohkuma M."/>
        </authorList>
    </citation>
    <scope>NUCLEOTIDE SEQUENCE</scope>
    <source>
        <strain evidence="14">JCM 13064</strain>
    </source>
</reference>
<dbReference type="Gene3D" id="4.10.480.10">
    <property type="entry name" value="Cytochrome-c3 hydrogenase, C-terminal domain"/>
    <property type="match status" value="1"/>
</dbReference>
<evidence type="ECO:0000259" key="13">
    <source>
        <dbReference type="Pfam" id="PF14720"/>
    </source>
</evidence>
<feature type="domain" description="Cytochrome-c3 hydrogenase C-terminal" evidence="13">
    <location>
        <begin position="230"/>
        <end position="307"/>
    </location>
</feature>
<dbReference type="InterPro" id="IPR037148">
    <property type="entry name" value="NiFe-Hase_small_C_sf"/>
</dbReference>
<dbReference type="InterPro" id="IPR037024">
    <property type="entry name" value="NiFe_Hase_small_N_sf"/>
</dbReference>
<keyword evidence="5 11" id="KW-0004">4Fe-4S</keyword>
<keyword evidence="9 11" id="KW-0408">Iron</keyword>
<feature type="domain" description="NADH:ubiquinone oxidoreductase-like 20kDa subunit" evidence="12">
    <location>
        <begin position="34"/>
        <end position="207"/>
    </location>
</feature>
<dbReference type="GO" id="GO:0016020">
    <property type="term" value="C:membrane"/>
    <property type="evidence" value="ECO:0007669"/>
    <property type="project" value="TreeGrafter"/>
</dbReference>
<evidence type="ECO:0000256" key="8">
    <source>
        <dbReference type="ARBA" id="ARBA00023002"/>
    </source>
</evidence>
<comment type="caution">
    <text evidence="14">The sequence shown here is derived from an EMBL/GenBank/DDBJ whole genome shotgun (WGS) entry which is preliminary data.</text>
</comment>
<evidence type="ECO:0000256" key="11">
    <source>
        <dbReference type="PIRSR" id="PIRSR000310-1"/>
    </source>
</evidence>
<dbReference type="GO" id="GO:0030313">
    <property type="term" value="C:cell envelope"/>
    <property type="evidence" value="ECO:0007669"/>
    <property type="project" value="UniProtKB-SubCell"/>
</dbReference>
<reference evidence="14" key="1">
    <citation type="journal article" date="2014" name="Int. J. Syst. Evol. Microbiol.">
        <title>Complete genome sequence of Corynebacterium casei LMG S-19264T (=DSM 44701T), isolated from a smear-ripened cheese.</title>
        <authorList>
            <consortium name="US DOE Joint Genome Institute (JGI-PGF)"/>
            <person name="Walter F."/>
            <person name="Albersmeier A."/>
            <person name="Kalinowski J."/>
            <person name="Ruckert C."/>
        </authorList>
    </citation>
    <scope>NUCLEOTIDE SEQUENCE</scope>
    <source>
        <strain evidence="14">JCM 13064</strain>
    </source>
</reference>
<dbReference type="GO" id="GO:0051539">
    <property type="term" value="F:4 iron, 4 sulfur cluster binding"/>
    <property type="evidence" value="ECO:0007669"/>
    <property type="project" value="UniProtKB-KW"/>
</dbReference>
<evidence type="ECO:0000256" key="10">
    <source>
        <dbReference type="ARBA" id="ARBA00023014"/>
    </source>
</evidence>